<organism evidence="2 3">
    <name type="scientific">Methyloligella halotolerans</name>
    <dbReference type="NCBI Taxonomy" id="1177755"/>
    <lineage>
        <taxon>Bacteria</taxon>
        <taxon>Pseudomonadati</taxon>
        <taxon>Pseudomonadota</taxon>
        <taxon>Alphaproteobacteria</taxon>
        <taxon>Hyphomicrobiales</taxon>
        <taxon>Hyphomicrobiaceae</taxon>
        <taxon>Methyloligella</taxon>
    </lineage>
</organism>
<dbReference type="AlphaFoldDB" id="A0A1E2RZP2"/>
<dbReference type="InterPro" id="IPR003961">
    <property type="entry name" value="FN3_dom"/>
</dbReference>
<protein>
    <recommendedName>
        <fullName evidence="1">Fibronectin type-III domain-containing protein</fullName>
    </recommendedName>
</protein>
<dbReference type="InterPro" id="IPR032876">
    <property type="entry name" value="J_dom"/>
</dbReference>
<name>A0A1E2RZP2_9HYPH</name>
<evidence type="ECO:0000313" key="3">
    <source>
        <dbReference type="Proteomes" id="UP000095087"/>
    </source>
</evidence>
<accession>A0A1E2RZP2</accession>
<gene>
    <name evidence="2" type="ORF">A7A08_01716</name>
</gene>
<sequence>MPQSLIVGRAVTAGSRVYAETYGKRGPTDNSDLVEIIAIADHPCEGLVKVFVEEAAATLEGTGATQTVAGYDDKLSIRFLAGNQTQADSYTVDKLFGHSRRPWTDDMVGRGIAYARAHYVYDAEKIYGPLPWRFVVDGAKLYDPRKDSTVAGGSGSHRWNDLSTHEWSANLAVIAYNILRGIRVADADGIPRHFYGIEGTPASALPLDNWFAAMNEADLEIDGEPQFHGGAEIGVNVEPHETLQSLLRACGGRLVENGGVWKIYMGPPGLPVASITDGDLRADQEDVFRPILPLEQRVNYLTAQFTDSRTWLPRVAPPRRDEAAEARDGRRISADLDVPWVQSVSHVQRLQKQLLARSRQERRHTIPLGPEHWGLEPGDVIAWTSAANGYDNKHFEIEAVEDDHDFNITVSVIEVDPDDYEWDAETDFVEVPVIVPTTDFPAAQEVPDFAVEGAVIATGPGGRRAAIYATWTDPENADLESVIMEVRPFDEPDNIWEVRSDDPPSQGRMITAGIEALTTYQVRAYFYSRNGYAVEKTGWISVLTPEAGIDIVDLSDTLQARNKQLDIASGASLARGLLAAEGRLDQLSITLLEMLGTLDAQDQAYQQVTGAVIDSNLIEVKAEAISRAKALQLLVAEVDDDVNALAQAFTAVFAQSEHGDAAALFRLIAQATPSEVLARIALEVKSESSEFGANSAGLYLDVYEEIGTVAQIIAERFLVSQPDAEGGDPKPAFGVSNVNGTPTITLLAELVADNLIKARMIEAYAITSDKINAQAVTADKVAAGAITAGKLAARAVSADKIAARTITVDEIKVGTLPDPGSSSGSFEARSSTYETVASVTVDIDSSVRGLLLTAQTVGTVYWNNPGSDPVGRGRARARLVVGGTGEVFELLTDGQSDGSFVTLPLLRMLTGGQIPTAGSRTVTLQVSCPPSGGAPNGTWRYQGSGYLGVLVNRA</sequence>
<feature type="domain" description="Fibronectin type-III" evidence="1">
    <location>
        <begin position="451"/>
        <end position="547"/>
    </location>
</feature>
<dbReference type="Pfam" id="PF13550">
    <property type="entry name" value="Phage-tail_3"/>
    <property type="match status" value="1"/>
</dbReference>
<dbReference type="RefSeq" id="WP_069095001.1">
    <property type="nucleotide sequence ID" value="NZ_MASI01000003.1"/>
</dbReference>
<dbReference type="OrthoDB" id="7349961at2"/>
<dbReference type="Proteomes" id="UP000095087">
    <property type="component" value="Unassembled WGS sequence"/>
</dbReference>
<reference evidence="2 3" key="1">
    <citation type="submission" date="2016-07" db="EMBL/GenBank/DDBJ databases">
        <title>Draft genome sequence of Methyloligella halotolerans C2T (VKM B-2706T=CCUG 61687T=DSM 25045T), a halotolerant polyhydroxybutyrate accumulating methylotroph.</title>
        <authorList>
            <person name="Vasilenko O.V."/>
            <person name="Doronina N.V."/>
            <person name="Poroshina M.N."/>
            <person name="Tarlachkov S.V."/>
            <person name="Trotsenko Y.A."/>
        </authorList>
    </citation>
    <scope>NUCLEOTIDE SEQUENCE [LARGE SCALE GENOMIC DNA]</scope>
    <source>
        <strain evidence="2 3">VKM B-2706</strain>
    </source>
</reference>
<dbReference type="STRING" id="1177755.A7A08_01716"/>
<comment type="caution">
    <text evidence="2">The sequence shown here is derived from an EMBL/GenBank/DDBJ whole genome shotgun (WGS) entry which is preliminary data.</text>
</comment>
<dbReference type="PROSITE" id="PS50853">
    <property type="entry name" value="FN3"/>
    <property type="match status" value="1"/>
</dbReference>
<dbReference type="EMBL" id="MASI01000003">
    <property type="protein sequence ID" value="ODA67681.1"/>
    <property type="molecule type" value="Genomic_DNA"/>
</dbReference>
<evidence type="ECO:0000313" key="2">
    <source>
        <dbReference type="EMBL" id="ODA67681.1"/>
    </source>
</evidence>
<evidence type="ECO:0000259" key="1">
    <source>
        <dbReference type="PROSITE" id="PS50853"/>
    </source>
</evidence>
<proteinExistence type="predicted"/>
<keyword evidence="3" id="KW-1185">Reference proteome</keyword>